<dbReference type="OrthoDB" id="428375at2"/>
<reference evidence="1" key="2">
    <citation type="submission" date="2019-11" db="EMBL/GenBank/DDBJ databases">
        <title>Improved Assembly of Tolypothrix boutellei genome.</title>
        <authorList>
            <person name="Sarangi A.N."/>
            <person name="Mukherjee M."/>
            <person name="Ghosh S."/>
            <person name="Singh D."/>
            <person name="Das A."/>
            <person name="Kant S."/>
            <person name="Prusty A."/>
            <person name="Tripathy S."/>
        </authorList>
    </citation>
    <scope>NUCLEOTIDE SEQUENCE</scope>
    <source>
        <strain evidence="1">VB521301</strain>
    </source>
</reference>
<dbReference type="AlphaFoldDB" id="A0A0C1N2F6"/>
<dbReference type="Proteomes" id="UP000029738">
    <property type="component" value="Unassembled WGS sequence"/>
</dbReference>
<evidence type="ECO:0000313" key="2">
    <source>
        <dbReference type="EMBL" id="KIE08767.1"/>
    </source>
</evidence>
<evidence type="ECO:0000313" key="1">
    <source>
        <dbReference type="EMBL" id="KAF3885562.1"/>
    </source>
</evidence>
<gene>
    <name evidence="2" type="ORF">DA73_0230085</name>
    <name evidence="1" type="ORF">DA73_0400008890</name>
</gene>
<accession>A0A0C1N2F6</accession>
<protein>
    <submittedName>
        <fullName evidence="2">Uncharacterized protein</fullName>
    </submittedName>
</protein>
<reference evidence="2" key="1">
    <citation type="journal article" date="2015" name="Genome Announc.">
        <title>Draft Genome Sequence of Tolypothrix boutellei Strain VB521301.</title>
        <authorList>
            <person name="Chandrababunaidu M.M."/>
            <person name="Singh D."/>
            <person name="Sen D."/>
            <person name="Bhan S."/>
            <person name="Das S."/>
            <person name="Gupta A."/>
            <person name="Adhikary S.P."/>
            <person name="Tripathy S."/>
        </authorList>
    </citation>
    <scope>NUCLEOTIDE SEQUENCE</scope>
    <source>
        <strain evidence="2">VB521301</strain>
    </source>
</reference>
<name>A0A0C1N2F6_9CYAN</name>
<dbReference type="EMBL" id="JHEG04000001">
    <property type="protein sequence ID" value="KAF3885562.1"/>
    <property type="molecule type" value="Genomic_DNA"/>
</dbReference>
<keyword evidence="3" id="KW-1185">Reference proteome</keyword>
<comment type="caution">
    <text evidence="2">The sequence shown here is derived from an EMBL/GenBank/DDBJ whole genome shotgun (WGS) entry which is preliminary data.</text>
</comment>
<dbReference type="EMBL" id="JHEG02000058">
    <property type="protein sequence ID" value="KIE08767.1"/>
    <property type="molecule type" value="Genomic_DNA"/>
</dbReference>
<organism evidence="2">
    <name type="scientific">Tolypothrix bouteillei VB521301</name>
    <dbReference type="NCBI Taxonomy" id="1479485"/>
    <lineage>
        <taxon>Bacteria</taxon>
        <taxon>Bacillati</taxon>
        <taxon>Cyanobacteriota</taxon>
        <taxon>Cyanophyceae</taxon>
        <taxon>Nostocales</taxon>
        <taxon>Tolypothrichaceae</taxon>
        <taxon>Tolypothrix</taxon>
    </lineage>
</organism>
<evidence type="ECO:0000313" key="3">
    <source>
        <dbReference type="Proteomes" id="UP000029738"/>
    </source>
</evidence>
<dbReference type="STRING" id="1479485.DA73_0230085"/>
<sequence>MQEVSNYNQELTNRISPIVEKLFQGSSFYTVRLKKQERITDLVNLFGELSPEDFRTISEEELTSRIKKLLTLEAVSGTLNDLTPEQIKIFDEAVERK</sequence>
<dbReference type="RefSeq" id="WP_038091545.1">
    <property type="nucleotide sequence ID" value="NZ_JHEG04000001.1"/>
</dbReference>
<proteinExistence type="predicted"/>